<dbReference type="AlphaFoldDB" id="A0A7K0FIG7"/>
<dbReference type="RefSeq" id="WP_154285867.1">
    <property type="nucleotide sequence ID" value="NZ_WKJI01000001.1"/>
</dbReference>
<evidence type="ECO:0000313" key="3">
    <source>
        <dbReference type="Proteomes" id="UP000462931"/>
    </source>
</evidence>
<reference evidence="2 3" key="1">
    <citation type="submission" date="2019-11" db="EMBL/GenBank/DDBJ databases">
        <authorList>
            <person name="Cheng Q."/>
            <person name="Yang Z."/>
        </authorList>
    </citation>
    <scope>NUCLEOTIDE SEQUENCE [LARGE SCALE GENOMIC DNA]</scope>
    <source>
        <strain evidence="2 3">HX-22-1</strain>
    </source>
</reference>
<dbReference type="InterPro" id="IPR026444">
    <property type="entry name" value="Secre_tail"/>
</dbReference>
<dbReference type="NCBIfam" id="TIGR04183">
    <property type="entry name" value="Por_Secre_tail"/>
    <property type="match status" value="1"/>
</dbReference>
<dbReference type="Proteomes" id="UP000462931">
    <property type="component" value="Unassembled WGS sequence"/>
</dbReference>
<feature type="domain" description="Secretion system C-terminal sorting" evidence="1">
    <location>
        <begin position="944"/>
        <end position="1009"/>
    </location>
</feature>
<dbReference type="Pfam" id="PF18962">
    <property type="entry name" value="Por_Secre_tail"/>
    <property type="match status" value="1"/>
</dbReference>
<protein>
    <submittedName>
        <fullName evidence="2">T9SS type A sorting domain-containing protein</fullName>
    </submittedName>
</protein>
<evidence type="ECO:0000259" key="1">
    <source>
        <dbReference type="Pfam" id="PF18962"/>
    </source>
</evidence>
<proteinExistence type="predicted"/>
<evidence type="ECO:0000313" key="2">
    <source>
        <dbReference type="EMBL" id="MRX45698.1"/>
    </source>
</evidence>
<name>A0A7K0FIG7_9SPHI</name>
<sequence>MSAYLHLKSFVTILFNVLLSSYVFASSSTDFFRTRQSGLWNDVGSWQSSNDNVNWIDADLVPNSNSKSITIRAGHTIETTTNLTLDDVFVLSGGQLNVKSTITIANGAANNDFTVSGILENSGVINPTGRLVFNNGGIYRHAYTTTAGSIPFATWNNGSECQVVGFTTNSASIILSGSNHNFFNFTWNCPNQQLNTAPTLSHEITVRNNFSIVNTGLGNFRMIVSTANGVTRIRNYVQSGGTFCIMTTNDPIKLSQLYVSGDFIMTGGILSKGIGVGRGKLVFSGSTEQQFQYQGGSFDGSLEVEINPNAILNFSNFILPSYPGIFLAHSGSTLITANPQGFAATGATGSIQNTGTRTFSTGANYTYNGSTAQQTGTGLPASVNNLTINNPAGVSMRSGALAVNGTLAIPNGFLDMETNALTVAAANGFTGTGTLRTQNTSANPISAGKNWPGTVEFNASGNQTIVSGTFNNLTASTGGTKTVSGAANVTNTLSVNSPAILNANGNLTLLANANSNANLAALSGSADVTGDVNVQVYLYGVPSGRTRGTKTMSSPINDNLIAGAKTFAQLKNYIPITGPGNTANGFDLGGAVDLNAVTLNFYNEPAAPTVSAFTPVPTLATAVSPGTGFLTFFRGNRDNMYTNPGKLNAPFPPAEDVLLTFTGPINKGNIDVPIGFTNFSHSTDGYYVAGNPYPATIDWHEVRNASSNLSSTILIVTGGKPNATYNAVGNVSINGGSRYIQPGQGFYVQALSGGGTLRFRENQKNTTEAPARLLSQPNEIVYTDFGNFKLPSSTQNLSKQLRFSLSSAEFSEEALVVFDDAFTKHVDEYDSKYLEGYNINLATLSPKHELLAINSTSSVDTLNLWVNAEESSKMTLKFGNLEAFAKQDIILWDKLLNKRLAIHSGYNYAFTIDKTNPASYGSDRLALLFKDAGSLAEAVKTIKVFPNPVKEELSVDLGGHPALEISVLDLNGRTIKNLTFVENQEIKVNVSDLNNALYILQIKNRDTKEVISHVKFVKN</sequence>
<gene>
    <name evidence="2" type="ORF">GJJ64_00675</name>
</gene>
<dbReference type="EMBL" id="WKJI01000001">
    <property type="protein sequence ID" value="MRX45698.1"/>
    <property type="molecule type" value="Genomic_DNA"/>
</dbReference>
<comment type="caution">
    <text evidence="2">The sequence shown here is derived from an EMBL/GenBank/DDBJ whole genome shotgun (WGS) entry which is preliminary data.</text>
</comment>
<keyword evidence="3" id="KW-1185">Reference proteome</keyword>
<organism evidence="2 3">
    <name type="scientific">Pedobacter puniceum</name>
    <dbReference type="NCBI Taxonomy" id="2666136"/>
    <lineage>
        <taxon>Bacteria</taxon>
        <taxon>Pseudomonadati</taxon>
        <taxon>Bacteroidota</taxon>
        <taxon>Sphingobacteriia</taxon>
        <taxon>Sphingobacteriales</taxon>
        <taxon>Sphingobacteriaceae</taxon>
        <taxon>Pedobacter</taxon>
    </lineage>
</organism>
<accession>A0A7K0FIG7</accession>